<keyword evidence="2" id="KW-0812">Transmembrane</keyword>
<feature type="transmembrane region" description="Helical" evidence="2">
    <location>
        <begin position="120"/>
        <end position="144"/>
    </location>
</feature>
<feature type="transmembrane region" description="Helical" evidence="2">
    <location>
        <begin position="198"/>
        <end position="215"/>
    </location>
</feature>
<feature type="region of interest" description="Disordered" evidence="1">
    <location>
        <begin position="32"/>
        <end position="56"/>
    </location>
</feature>
<name>A0A9Q0C8V7_9POAL</name>
<evidence type="ECO:0000313" key="3">
    <source>
        <dbReference type="EMBL" id="KAJ1689403.1"/>
    </source>
</evidence>
<keyword evidence="2" id="KW-0472">Membrane</keyword>
<evidence type="ECO:0000313" key="4">
    <source>
        <dbReference type="Proteomes" id="UP001151287"/>
    </source>
</evidence>
<evidence type="ECO:0000256" key="2">
    <source>
        <dbReference type="SAM" id="Phobius"/>
    </source>
</evidence>
<dbReference type="OrthoDB" id="192326at2759"/>
<feature type="transmembrane region" description="Helical" evidence="2">
    <location>
        <begin position="90"/>
        <end position="108"/>
    </location>
</feature>
<dbReference type="PANTHER" id="PTHR34214:SF1">
    <property type="entry name" value="DUF1230 FAMILY PROTEIN"/>
    <property type="match status" value="1"/>
</dbReference>
<dbReference type="EMBL" id="JAMQYH010000004">
    <property type="protein sequence ID" value="KAJ1689403.1"/>
    <property type="molecule type" value="Genomic_DNA"/>
</dbReference>
<dbReference type="Proteomes" id="UP001151287">
    <property type="component" value="Unassembled WGS sequence"/>
</dbReference>
<protein>
    <submittedName>
        <fullName evidence="3">Uncharacterized protein</fullName>
    </submittedName>
</protein>
<reference evidence="3" key="1">
    <citation type="journal article" date="2022" name="Cell">
        <title>Repeat-based holocentromeres influence genome architecture and karyotype evolution.</title>
        <authorList>
            <person name="Hofstatter P.G."/>
            <person name="Thangavel G."/>
            <person name="Lux T."/>
            <person name="Neumann P."/>
            <person name="Vondrak T."/>
            <person name="Novak P."/>
            <person name="Zhang M."/>
            <person name="Costa L."/>
            <person name="Castellani M."/>
            <person name="Scott A."/>
            <person name="Toegelov H."/>
            <person name="Fuchs J."/>
            <person name="Mata-Sucre Y."/>
            <person name="Dias Y."/>
            <person name="Vanzela A.L.L."/>
            <person name="Huettel B."/>
            <person name="Almeida C.C.S."/>
            <person name="Simkova H."/>
            <person name="Souza G."/>
            <person name="Pedrosa-Harand A."/>
            <person name="Macas J."/>
            <person name="Mayer K.F.X."/>
            <person name="Houben A."/>
            <person name="Marques A."/>
        </authorList>
    </citation>
    <scope>NUCLEOTIDE SEQUENCE</scope>
    <source>
        <strain evidence="3">RhyBre1mFocal</strain>
    </source>
</reference>
<organism evidence="3 4">
    <name type="scientific">Rhynchospora breviuscula</name>
    <dbReference type="NCBI Taxonomy" id="2022672"/>
    <lineage>
        <taxon>Eukaryota</taxon>
        <taxon>Viridiplantae</taxon>
        <taxon>Streptophyta</taxon>
        <taxon>Embryophyta</taxon>
        <taxon>Tracheophyta</taxon>
        <taxon>Spermatophyta</taxon>
        <taxon>Magnoliopsida</taxon>
        <taxon>Liliopsida</taxon>
        <taxon>Poales</taxon>
        <taxon>Cyperaceae</taxon>
        <taxon>Cyperoideae</taxon>
        <taxon>Rhynchosporeae</taxon>
        <taxon>Rhynchospora</taxon>
    </lineage>
</organism>
<proteinExistence type="predicted"/>
<dbReference type="AlphaFoldDB" id="A0A9Q0C8V7"/>
<gene>
    <name evidence="3" type="ORF">LUZ63_013558</name>
</gene>
<dbReference type="Pfam" id="PF06799">
    <property type="entry name" value="CGLD27-like"/>
    <property type="match status" value="1"/>
</dbReference>
<accession>A0A9Q0C8V7</accession>
<comment type="caution">
    <text evidence="3">The sequence shown here is derived from an EMBL/GenBank/DDBJ whole genome shotgun (WGS) entry which is preliminary data.</text>
</comment>
<keyword evidence="2" id="KW-1133">Transmembrane helix</keyword>
<evidence type="ECO:0000256" key="1">
    <source>
        <dbReference type="SAM" id="MobiDB-lite"/>
    </source>
</evidence>
<dbReference type="PANTHER" id="PTHR34214">
    <property type="match status" value="1"/>
</dbReference>
<keyword evidence="4" id="KW-1185">Reference proteome</keyword>
<dbReference type="InterPro" id="IPR009631">
    <property type="entry name" value="CGLD27-like"/>
</dbReference>
<sequence length="256" mass="27858">MATSLFIPKLPFLSPNPNAKPNSRFQSRKPLHLLPPINASSPSPFRNGTPPETDCPVPQEQRPVNEYQSLASSLPFCWATKDLNLYISRLAATGASFGLLVGLPVAAFRNGSVADPWADVIHIGLGATSAGLLAVTLAVLRIYLGWAYVGNRLLSATVEYEETGWYDGQIWVKTPEVLARDRLLGSFTVKPILNRVKYTLIGLAVSLVVCALFFVNTGTSKDFSDNAERRVVAGKYNDEAARSFEPEAFCGEPDLS</sequence>